<keyword evidence="3" id="KW-0677">Repeat</keyword>
<keyword evidence="10" id="KW-1185">Reference proteome</keyword>
<dbReference type="OrthoDB" id="1867717at2759"/>
<comment type="caution">
    <text evidence="9">The sequence shown here is derived from an EMBL/GenBank/DDBJ whole genome shotgun (WGS) entry which is preliminary data.</text>
</comment>
<dbReference type="Pfam" id="PF00931">
    <property type="entry name" value="NB-ARC"/>
    <property type="match status" value="1"/>
</dbReference>
<dbReference type="InterPro" id="IPR044974">
    <property type="entry name" value="Disease_R_plants"/>
</dbReference>
<dbReference type="AlphaFoldDB" id="A0A835A0E5"/>
<keyword evidence="4" id="KW-0547">Nucleotide-binding</keyword>
<evidence type="ECO:0000256" key="3">
    <source>
        <dbReference type="ARBA" id="ARBA00022737"/>
    </source>
</evidence>
<dbReference type="EMBL" id="JACEFO010002836">
    <property type="protein sequence ID" value="KAF8647783.1"/>
    <property type="molecule type" value="Genomic_DNA"/>
</dbReference>
<name>A0A835A0E5_9POAL</name>
<dbReference type="PRINTS" id="PR00364">
    <property type="entry name" value="DISEASERSIST"/>
</dbReference>
<dbReference type="Gene3D" id="1.10.10.10">
    <property type="entry name" value="Winged helix-like DNA-binding domain superfamily/Winged helix DNA-binding domain"/>
    <property type="match status" value="1"/>
</dbReference>
<dbReference type="GO" id="GO:0043531">
    <property type="term" value="F:ADP binding"/>
    <property type="evidence" value="ECO:0007669"/>
    <property type="project" value="InterPro"/>
</dbReference>
<evidence type="ECO:0000256" key="2">
    <source>
        <dbReference type="ARBA" id="ARBA00022614"/>
    </source>
</evidence>
<dbReference type="CDD" id="cd14798">
    <property type="entry name" value="RX-CC_like"/>
    <property type="match status" value="1"/>
</dbReference>
<dbReference type="InterPro" id="IPR027417">
    <property type="entry name" value="P-loop_NTPase"/>
</dbReference>
<protein>
    <submittedName>
        <fullName evidence="9">Uncharacterized protein</fullName>
    </submittedName>
</protein>
<proteinExistence type="inferred from homology"/>
<dbReference type="Proteomes" id="UP000636709">
    <property type="component" value="Unassembled WGS sequence"/>
</dbReference>
<dbReference type="FunFam" id="1.10.10.10:FF:000322">
    <property type="entry name" value="Probable disease resistance protein At1g63360"/>
    <property type="match status" value="1"/>
</dbReference>
<reference evidence="9" key="1">
    <citation type="submission" date="2020-07" db="EMBL/GenBank/DDBJ databases">
        <title>Genome sequence and genetic diversity analysis of an under-domesticated orphan crop, white fonio (Digitaria exilis).</title>
        <authorList>
            <person name="Bennetzen J.L."/>
            <person name="Chen S."/>
            <person name="Ma X."/>
            <person name="Wang X."/>
            <person name="Yssel A.E.J."/>
            <person name="Chaluvadi S.R."/>
            <person name="Johnson M."/>
            <person name="Gangashetty P."/>
            <person name="Hamidou F."/>
            <person name="Sanogo M.D."/>
            <person name="Zwaenepoel A."/>
            <person name="Wallace J."/>
            <person name="Van De Peer Y."/>
            <person name="Van Deynze A."/>
        </authorList>
    </citation>
    <scope>NUCLEOTIDE SEQUENCE</scope>
    <source>
        <tissue evidence="9">Leaves</tissue>
    </source>
</reference>
<dbReference type="SUPFAM" id="SSF52540">
    <property type="entry name" value="P-loop containing nucleoside triphosphate hydrolases"/>
    <property type="match status" value="1"/>
</dbReference>
<keyword evidence="5" id="KW-0611">Plant defense</keyword>
<dbReference type="InterPro" id="IPR042197">
    <property type="entry name" value="Apaf_helical"/>
</dbReference>
<evidence type="ECO:0000313" key="9">
    <source>
        <dbReference type="EMBL" id="KAF8647783.1"/>
    </source>
</evidence>
<dbReference type="Gene3D" id="1.10.8.430">
    <property type="entry name" value="Helical domain of apoptotic protease-activating factors"/>
    <property type="match status" value="1"/>
</dbReference>
<evidence type="ECO:0000259" key="6">
    <source>
        <dbReference type="Pfam" id="PF00931"/>
    </source>
</evidence>
<sequence>MEFATGALGTLLPKLGQLLSEPVKIWANQARELSYDMEDIVDTFLVRIQGPDPLRKKGYKRFFKKMSDMVTKAKTQHEIGKDINDIKERVKEVAARRQRYKLEDITPAKTTALDPRIASLYTKVADLVGIDEAREELISRLTKVDEAREELITRLAKGAAPSAQKRIVSVVGFGGLGKTTLAKVVYDKLKGEFDCTAFVPVGRSPDLKKVFKDILINLNKQQYMSFNFSILDERQLINEFHEFLDKKRYFIVIDDVWETQCWETIKLALVDNNSGSRIIITTRNHEVAREAGQVYELQPLSDDNSRKLFFARIFADESKSSGHQPDDVSDEILRKCGGIPLAIITMASLLVGKPREEWPEVHRSIGYSSKRNRQVDNTMKILSFSYYDLPPHLRTCLLHLSMFPEDYFIEKGPLIWMCIAEGFVQEKQGISSFETGEGYFNELVNRSMIQLVQEYIREWPNLVCGYQVHDMVLDLIRSISYKNNEGALSSSSSTTTTTTQGKVRRLALQNINRTVKKANMDMQQVRSFISSECYINKRGIPFISNLRLFFCESHSTDAAAYIYACILTPTNIRTQPYPYEHLRKTGPANPPN</sequence>
<feature type="domain" description="NB-ARC" evidence="6">
    <location>
        <begin position="148"/>
        <end position="317"/>
    </location>
</feature>
<evidence type="ECO:0000256" key="5">
    <source>
        <dbReference type="ARBA" id="ARBA00022821"/>
    </source>
</evidence>
<feature type="domain" description="Disease resistance N-terminal" evidence="7">
    <location>
        <begin position="17"/>
        <end position="52"/>
    </location>
</feature>
<dbReference type="Gene3D" id="3.40.50.300">
    <property type="entry name" value="P-loop containing nucleotide triphosphate hydrolases"/>
    <property type="match status" value="1"/>
</dbReference>
<dbReference type="GO" id="GO:0002758">
    <property type="term" value="P:innate immune response-activating signaling pathway"/>
    <property type="evidence" value="ECO:0007669"/>
    <property type="project" value="UniProtKB-ARBA"/>
</dbReference>
<dbReference type="GO" id="GO:0009626">
    <property type="term" value="P:plant-type hypersensitive response"/>
    <property type="evidence" value="ECO:0007669"/>
    <property type="project" value="UniProtKB-ARBA"/>
</dbReference>
<dbReference type="FunFam" id="3.40.50.300:FF:001091">
    <property type="entry name" value="Probable disease resistance protein At1g61300"/>
    <property type="match status" value="1"/>
</dbReference>
<dbReference type="InterPro" id="IPR002182">
    <property type="entry name" value="NB-ARC"/>
</dbReference>
<dbReference type="Pfam" id="PF23559">
    <property type="entry name" value="WHD_DRP"/>
    <property type="match status" value="1"/>
</dbReference>
<dbReference type="InterPro" id="IPR058922">
    <property type="entry name" value="WHD_DRP"/>
</dbReference>
<accession>A0A835A0E5</accession>
<evidence type="ECO:0000256" key="1">
    <source>
        <dbReference type="ARBA" id="ARBA00008894"/>
    </source>
</evidence>
<organism evidence="9 10">
    <name type="scientific">Digitaria exilis</name>
    <dbReference type="NCBI Taxonomy" id="1010633"/>
    <lineage>
        <taxon>Eukaryota</taxon>
        <taxon>Viridiplantae</taxon>
        <taxon>Streptophyta</taxon>
        <taxon>Embryophyta</taxon>
        <taxon>Tracheophyta</taxon>
        <taxon>Spermatophyta</taxon>
        <taxon>Magnoliopsida</taxon>
        <taxon>Liliopsida</taxon>
        <taxon>Poales</taxon>
        <taxon>Poaceae</taxon>
        <taxon>PACMAD clade</taxon>
        <taxon>Panicoideae</taxon>
        <taxon>Panicodae</taxon>
        <taxon>Paniceae</taxon>
        <taxon>Anthephorinae</taxon>
        <taxon>Digitaria</taxon>
    </lineage>
</organism>
<dbReference type="Pfam" id="PF18052">
    <property type="entry name" value="Rx_N"/>
    <property type="match status" value="1"/>
</dbReference>
<gene>
    <name evidence="9" type="ORF">HU200_065198</name>
</gene>
<dbReference type="InterPro" id="IPR038005">
    <property type="entry name" value="RX-like_CC"/>
</dbReference>
<comment type="similarity">
    <text evidence="1">Belongs to the disease resistance NB-LRR family.</text>
</comment>
<keyword evidence="2" id="KW-0433">Leucine-rich repeat</keyword>
<dbReference type="InterPro" id="IPR036388">
    <property type="entry name" value="WH-like_DNA-bd_sf"/>
</dbReference>
<evidence type="ECO:0000259" key="7">
    <source>
        <dbReference type="Pfam" id="PF18052"/>
    </source>
</evidence>
<evidence type="ECO:0000259" key="8">
    <source>
        <dbReference type="Pfam" id="PF23559"/>
    </source>
</evidence>
<feature type="domain" description="Disease resistance protein winged helix" evidence="8">
    <location>
        <begin position="402"/>
        <end position="476"/>
    </location>
</feature>
<evidence type="ECO:0000313" key="10">
    <source>
        <dbReference type="Proteomes" id="UP000636709"/>
    </source>
</evidence>
<evidence type="ECO:0000256" key="4">
    <source>
        <dbReference type="ARBA" id="ARBA00022741"/>
    </source>
</evidence>
<dbReference type="PANTHER" id="PTHR23155:SF1116">
    <property type="entry name" value="OS12G0273300 PROTEIN"/>
    <property type="match status" value="1"/>
</dbReference>
<dbReference type="InterPro" id="IPR041118">
    <property type="entry name" value="Rx_N"/>
</dbReference>
<dbReference type="GO" id="GO:0042742">
    <property type="term" value="P:defense response to bacterium"/>
    <property type="evidence" value="ECO:0007669"/>
    <property type="project" value="UniProtKB-ARBA"/>
</dbReference>
<dbReference type="PANTHER" id="PTHR23155">
    <property type="entry name" value="DISEASE RESISTANCE PROTEIN RP"/>
    <property type="match status" value="1"/>
</dbReference>
<dbReference type="Gene3D" id="1.20.5.4130">
    <property type="match status" value="1"/>
</dbReference>